<dbReference type="Proteomes" id="UP001188597">
    <property type="component" value="Unassembled WGS sequence"/>
</dbReference>
<dbReference type="AlphaFoldDB" id="A0AA88V071"/>
<feature type="domain" description="Retrotransposon gag" evidence="1">
    <location>
        <begin position="207"/>
        <end position="309"/>
    </location>
</feature>
<dbReference type="SUPFAM" id="SSF56672">
    <property type="entry name" value="DNA/RNA polymerases"/>
    <property type="match status" value="1"/>
</dbReference>
<feature type="non-terminal residue" evidence="4">
    <location>
        <position position="1"/>
    </location>
</feature>
<dbReference type="PANTHER" id="PTHR37610:SF60">
    <property type="entry name" value="RETROTRANSPOSON COPIA-LIKE N-TERMINAL DOMAIN-CONTAINING PROTEIN"/>
    <property type="match status" value="1"/>
</dbReference>
<dbReference type="InterPro" id="IPR029472">
    <property type="entry name" value="Copia-like_N"/>
</dbReference>
<evidence type="ECO:0000313" key="4">
    <source>
        <dbReference type="EMBL" id="KAK2999331.1"/>
    </source>
</evidence>
<dbReference type="Pfam" id="PF14244">
    <property type="entry name" value="Retrotran_gag_3"/>
    <property type="match status" value="1"/>
</dbReference>
<evidence type="ECO:0008006" key="6">
    <source>
        <dbReference type="Google" id="ProtNLM"/>
    </source>
</evidence>
<feature type="domain" description="Reverse transcriptase Ty1/copia-type" evidence="2">
    <location>
        <begin position="416"/>
        <end position="501"/>
    </location>
</feature>
<dbReference type="Pfam" id="PF07727">
    <property type="entry name" value="RVT_2"/>
    <property type="match status" value="1"/>
</dbReference>
<accession>A0AA88V071</accession>
<dbReference type="PANTHER" id="PTHR37610">
    <property type="entry name" value="CCHC-TYPE DOMAIN-CONTAINING PROTEIN"/>
    <property type="match status" value="1"/>
</dbReference>
<sequence length="567" mass="64936">MEAKQQNWVQAKLLDGWKAKLLSLACRPWPSGLIFVLYVDDMIFMGDEQFKMKDLGNFRYFFGLEVPFNQTGYFLSRTKNASDLVFKSGVSSIDTVLSPMEANWEHSALTGEPLSSPTSHRQLVSGQIYLPVTRADIAYAGSSDHPGHLLAPIKLNGTNYPSWSKSMIHALTAKNKIGFINGSIEQPSEKDQPTEYALWNQCNSMILSWLTHSVESDLAKGVIHAKTAYQVWEDFKDQFSQKNAPAIYQIQNSLASFSQGSMTVSTYFTKLKGLWDELDTYRALPTCNQMKAHDEQREEDRLMQFLMGLHDTYNIVRTNILMMSPLPNVRQAYSLVIQEETQRQMTPESTENFSIAAAIQRRGNNFSNKSKDKHCEHCNREEKVIQRTDANLKMGYGFPTTQEAKDLATGKMIGSGTSFTAILIYVDDILLIGNDLQEIERLKKFLLKRFRIKDLGDLKYFLGIEFSRSKKGIFMSQRKYALDILQDSGLLGVRPDKFPMEQNLKLTPTDEILLSDPTKYRRLVGRLIYLTVTRPDIVYYVRTLSQFMHEPRKPHWNAAIRILKYIK</sequence>
<organism evidence="4 5">
    <name type="scientific">Escallonia herrerae</name>
    <dbReference type="NCBI Taxonomy" id="1293975"/>
    <lineage>
        <taxon>Eukaryota</taxon>
        <taxon>Viridiplantae</taxon>
        <taxon>Streptophyta</taxon>
        <taxon>Embryophyta</taxon>
        <taxon>Tracheophyta</taxon>
        <taxon>Spermatophyta</taxon>
        <taxon>Magnoliopsida</taxon>
        <taxon>eudicotyledons</taxon>
        <taxon>Gunneridae</taxon>
        <taxon>Pentapetalae</taxon>
        <taxon>asterids</taxon>
        <taxon>campanulids</taxon>
        <taxon>Escalloniales</taxon>
        <taxon>Escalloniaceae</taxon>
        <taxon>Escallonia</taxon>
    </lineage>
</organism>
<dbReference type="Pfam" id="PF03732">
    <property type="entry name" value="Retrotrans_gag"/>
    <property type="match status" value="1"/>
</dbReference>
<protein>
    <recommendedName>
        <fullName evidence="6">Reverse transcriptase Ty1/copia-type domain-containing protein</fullName>
    </recommendedName>
</protein>
<evidence type="ECO:0000259" key="1">
    <source>
        <dbReference type="Pfam" id="PF03732"/>
    </source>
</evidence>
<gene>
    <name evidence="4" type="ORF">RJ639_023600</name>
</gene>
<dbReference type="InterPro" id="IPR043502">
    <property type="entry name" value="DNA/RNA_pol_sf"/>
</dbReference>
<feature type="domain" description="Retrotransposon Copia-like N-terminal" evidence="3">
    <location>
        <begin position="142"/>
        <end position="188"/>
    </location>
</feature>
<evidence type="ECO:0000259" key="3">
    <source>
        <dbReference type="Pfam" id="PF14244"/>
    </source>
</evidence>
<proteinExistence type="predicted"/>
<name>A0AA88V071_9ASTE</name>
<comment type="caution">
    <text evidence="4">The sequence shown here is derived from an EMBL/GenBank/DDBJ whole genome shotgun (WGS) entry which is preliminary data.</text>
</comment>
<evidence type="ECO:0000313" key="5">
    <source>
        <dbReference type="Proteomes" id="UP001188597"/>
    </source>
</evidence>
<evidence type="ECO:0000259" key="2">
    <source>
        <dbReference type="Pfam" id="PF07727"/>
    </source>
</evidence>
<reference evidence="4" key="1">
    <citation type="submission" date="2022-12" db="EMBL/GenBank/DDBJ databases">
        <title>Draft genome assemblies for two species of Escallonia (Escalloniales).</title>
        <authorList>
            <person name="Chanderbali A."/>
            <person name="Dervinis C."/>
            <person name="Anghel I."/>
            <person name="Soltis D."/>
            <person name="Soltis P."/>
            <person name="Zapata F."/>
        </authorList>
    </citation>
    <scope>NUCLEOTIDE SEQUENCE</scope>
    <source>
        <strain evidence="4">UCBG64.0493</strain>
        <tissue evidence="4">Leaf</tissue>
    </source>
</reference>
<dbReference type="InterPro" id="IPR005162">
    <property type="entry name" value="Retrotrans_gag_dom"/>
</dbReference>
<keyword evidence="5" id="KW-1185">Reference proteome</keyword>
<dbReference type="InterPro" id="IPR013103">
    <property type="entry name" value="RVT_2"/>
</dbReference>
<dbReference type="EMBL" id="JAVXUP010003315">
    <property type="protein sequence ID" value="KAK2999331.1"/>
    <property type="molecule type" value="Genomic_DNA"/>
</dbReference>